<sequence length="120" mass="13636">MLLNRLRPLVESLAWDLVQNAELSTNEILLVIIRLEDEYLINFSQKHLRETDVTQVLVIEGKPHILGYVAYDFWKEIAIDITGNLDGIPEFPPDGFVRAVVAGFGDCTVFDNIVPQQRLV</sequence>
<protein>
    <submittedName>
        <fullName evidence="1">Uncharacterized protein</fullName>
    </submittedName>
</protein>
<dbReference type="EMBL" id="PFBI01000006">
    <property type="protein sequence ID" value="PIR84252.1"/>
    <property type="molecule type" value="Genomic_DNA"/>
</dbReference>
<dbReference type="Proteomes" id="UP000229344">
    <property type="component" value="Unassembled WGS sequence"/>
</dbReference>
<comment type="caution">
    <text evidence="1">The sequence shown here is derived from an EMBL/GenBank/DDBJ whole genome shotgun (WGS) entry which is preliminary data.</text>
</comment>
<dbReference type="AlphaFoldDB" id="A0A2H0UCY4"/>
<evidence type="ECO:0000313" key="2">
    <source>
        <dbReference type="Proteomes" id="UP000229344"/>
    </source>
</evidence>
<proteinExistence type="predicted"/>
<organism evidence="1 2">
    <name type="scientific">Candidatus Kaiserbacteria bacterium CG10_big_fil_rev_8_21_14_0_10_47_16</name>
    <dbReference type="NCBI Taxonomy" id="1974608"/>
    <lineage>
        <taxon>Bacteria</taxon>
        <taxon>Candidatus Kaiseribacteriota</taxon>
    </lineage>
</organism>
<gene>
    <name evidence="1" type="ORF">COU16_01470</name>
</gene>
<name>A0A2H0UCY4_9BACT</name>
<reference evidence="2" key="1">
    <citation type="submission" date="2017-09" db="EMBL/GenBank/DDBJ databases">
        <title>Depth-based differentiation of microbial function through sediment-hosted aquifers and enrichment of novel symbionts in the deep terrestrial subsurface.</title>
        <authorList>
            <person name="Probst A.J."/>
            <person name="Ladd B."/>
            <person name="Jarett J.K."/>
            <person name="Geller-Mcgrath D.E."/>
            <person name="Sieber C.M.K."/>
            <person name="Emerson J.B."/>
            <person name="Anantharaman K."/>
            <person name="Thomas B.C."/>
            <person name="Malmstrom R."/>
            <person name="Stieglmeier M."/>
            <person name="Klingl A."/>
            <person name="Woyke T."/>
            <person name="Ryan C.M."/>
            <person name="Banfield J.F."/>
        </authorList>
    </citation>
    <scope>NUCLEOTIDE SEQUENCE [LARGE SCALE GENOMIC DNA]</scope>
</reference>
<evidence type="ECO:0000313" key="1">
    <source>
        <dbReference type="EMBL" id="PIR84252.1"/>
    </source>
</evidence>
<accession>A0A2H0UCY4</accession>